<organism evidence="1 2">
    <name type="scientific">Shewanella dokdonensis</name>
    <dbReference type="NCBI Taxonomy" id="712036"/>
    <lineage>
        <taxon>Bacteria</taxon>
        <taxon>Pseudomonadati</taxon>
        <taxon>Pseudomonadota</taxon>
        <taxon>Gammaproteobacteria</taxon>
        <taxon>Alteromonadales</taxon>
        <taxon>Shewanellaceae</taxon>
        <taxon>Shewanella</taxon>
    </lineage>
</organism>
<gene>
    <name evidence="1" type="ORF">KHX94_08060</name>
</gene>
<dbReference type="RefSeq" id="WP_213683008.1">
    <property type="nucleotide sequence ID" value="NZ_CP074572.1"/>
</dbReference>
<sequence>MKKSCCFSSNMHYGARDLINANAIKELVMIPGTHINESAVVNNGKLAGICQHLKDKASRYQRAVSISSLRIANTSSVRLRRLADTERSRQHLAISNATFTPTSSQFIAPGANNKTYMNNDFLINGADLLFGFTTNGGHVADETAEAEYVKKLDPPTVMGNLTGIYGKKL</sequence>
<proteinExistence type="predicted"/>
<evidence type="ECO:0000313" key="1">
    <source>
        <dbReference type="EMBL" id="QVK24420.1"/>
    </source>
</evidence>
<evidence type="ECO:0000313" key="2">
    <source>
        <dbReference type="Proteomes" id="UP000676428"/>
    </source>
</evidence>
<accession>A0ABX8DIB0</accession>
<name>A0ABX8DIB0_9GAMM</name>
<dbReference type="Proteomes" id="UP000676428">
    <property type="component" value="Chromosome"/>
</dbReference>
<protein>
    <submittedName>
        <fullName evidence="1">Uncharacterized protein</fullName>
    </submittedName>
</protein>
<keyword evidence="2" id="KW-1185">Reference proteome</keyword>
<reference evidence="1 2" key="1">
    <citation type="journal article" date="2012" name="Int. J. Syst. Evol. Microbiol.">
        <title>Shewanella dokdonensis sp. nov., isolated from seawater.</title>
        <authorList>
            <person name="Sung H.R."/>
            <person name="Yoon J.H."/>
            <person name="Ghim S.Y."/>
        </authorList>
    </citation>
    <scope>NUCLEOTIDE SEQUENCE [LARGE SCALE GENOMIC DNA]</scope>
    <source>
        <strain evidence="1 2">DSM 23626</strain>
    </source>
</reference>
<dbReference type="EMBL" id="CP074572">
    <property type="protein sequence ID" value="QVK24420.1"/>
    <property type="molecule type" value="Genomic_DNA"/>
</dbReference>